<protein>
    <submittedName>
        <fullName evidence="11">Uncharacterized protein</fullName>
    </submittedName>
</protein>
<dbReference type="Pfam" id="PF16189">
    <property type="entry name" value="Creatinase_N_2"/>
    <property type="match status" value="1"/>
</dbReference>
<dbReference type="FunFam" id="3.40.350.10:FF:000003">
    <property type="entry name" value="Xaa-pro aminopeptidase P"/>
    <property type="match status" value="1"/>
</dbReference>
<evidence type="ECO:0000256" key="1">
    <source>
        <dbReference type="ARBA" id="ARBA00001936"/>
    </source>
</evidence>
<dbReference type="PANTHER" id="PTHR43763">
    <property type="entry name" value="XAA-PRO AMINOPEPTIDASE 1"/>
    <property type="match status" value="1"/>
</dbReference>
<dbReference type="InterPro" id="IPR033740">
    <property type="entry name" value="Pept_M24B"/>
</dbReference>
<dbReference type="Pfam" id="PF00557">
    <property type="entry name" value="Peptidase_M24"/>
    <property type="match status" value="1"/>
</dbReference>
<evidence type="ECO:0000256" key="2">
    <source>
        <dbReference type="ARBA" id="ARBA00008766"/>
    </source>
</evidence>
<evidence type="ECO:0000256" key="6">
    <source>
        <dbReference type="RuleBase" id="RU000590"/>
    </source>
</evidence>
<dbReference type="Proteomes" id="UP001360560">
    <property type="component" value="Unassembled WGS sequence"/>
</dbReference>
<proteinExistence type="inferred from homology"/>
<evidence type="ECO:0000259" key="9">
    <source>
        <dbReference type="Pfam" id="PF01321"/>
    </source>
</evidence>
<dbReference type="InterPro" id="IPR029149">
    <property type="entry name" value="Creatin/AminoP/Spt16_N"/>
</dbReference>
<dbReference type="CDD" id="cd01085">
    <property type="entry name" value="APP"/>
    <property type="match status" value="1"/>
</dbReference>
<dbReference type="SUPFAM" id="SSF53092">
    <property type="entry name" value="Creatinase/prolidase N-terminal domain"/>
    <property type="match status" value="1"/>
</dbReference>
<accession>A0AAV5QUA7</accession>
<evidence type="ECO:0000256" key="3">
    <source>
        <dbReference type="ARBA" id="ARBA00022723"/>
    </source>
</evidence>
<dbReference type="PROSITE" id="PS00491">
    <property type="entry name" value="PROLINE_PEPTIDASE"/>
    <property type="match status" value="1"/>
</dbReference>
<evidence type="ECO:0000313" key="11">
    <source>
        <dbReference type="EMBL" id="GMM38304.1"/>
    </source>
</evidence>
<evidence type="ECO:0000259" key="10">
    <source>
        <dbReference type="Pfam" id="PF16188"/>
    </source>
</evidence>
<organism evidence="11 12">
    <name type="scientific">Saccharomycopsis crataegensis</name>
    <dbReference type="NCBI Taxonomy" id="43959"/>
    <lineage>
        <taxon>Eukaryota</taxon>
        <taxon>Fungi</taxon>
        <taxon>Dikarya</taxon>
        <taxon>Ascomycota</taxon>
        <taxon>Saccharomycotina</taxon>
        <taxon>Saccharomycetes</taxon>
        <taxon>Saccharomycopsidaceae</taxon>
        <taxon>Saccharomycopsis</taxon>
    </lineage>
</organism>
<dbReference type="InterPro" id="IPR036005">
    <property type="entry name" value="Creatinase/aminopeptidase-like"/>
</dbReference>
<feature type="domain" description="Peptidase M24" evidence="8">
    <location>
        <begin position="461"/>
        <end position="667"/>
    </location>
</feature>
<dbReference type="GeneID" id="90076293"/>
<dbReference type="InterPro" id="IPR050422">
    <property type="entry name" value="X-Pro_aminopeptidase_P"/>
</dbReference>
<feature type="domain" description="Creatinase N-terminal" evidence="9">
    <location>
        <begin position="148"/>
        <end position="274"/>
    </location>
</feature>
<dbReference type="Gene3D" id="3.90.230.10">
    <property type="entry name" value="Creatinase/methionine aminopeptidase superfamily"/>
    <property type="match status" value="1"/>
</dbReference>
<dbReference type="AlphaFoldDB" id="A0AAV5QUA7"/>
<evidence type="ECO:0000313" key="12">
    <source>
        <dbReference type="Proteomes" id="UP001360560"/>
    </source>
</evidence>
<dbReference type="InterPro" id="IPR000587">
    <property type="entry name" value="Creatinase_N"/>
</dbReference>
<dbReference type="InterPro" id="IPR032416">
    <property type="entry name" value="Peptidase_M24_C"/>
</dbReference>
<name>A0AAV5QUA7_9ASCO</name>
<keyword evidence="3 6" id="KW-0479">Metal-binding</keyword>
<keyword evidence="12" id="KW-1185">Reference proteome</keyword>
<comment type="similarity">
    <text evidence="2 6">Belongs to the peptidase M24B family.</text>
</comment>
<dbReference type="SUPFAM" id="SSF55920">
    <property type="entry name" value="Creatinase/aminopeptidase"/>
    <property type="match status" value="1"/>
</dbReference>
<dbReference type="RefSeq" id="XP_064855300.1">
    <property type="nucleotide sequence ID" value="XM_064999228.1"/>
</dbReference>
<dbReference type="Pfam" id="PF01321">
    <property type="entry name" value="Creatinase_N"/>
    <property type="match status" value="1"/>
</dbReference>
<dbReference type="InterPro" id="IPR001131">
    <property type="entry name" value="Peptidase_M24B_aminopep-P_CS"/>
</dbReference>
<dbReference type="Gene3D" id="3.40.350.10">
    <property type="entry name" value="Creatinase/prolidase N-terminal domain"/>
    <property type="match status" value="2"/>
</dbReference>
<feature type="region of interest" description="Disordered" evidence="7">
    <location>
        <begin position="1"/>
        <end position="32"/>
    </location>
</feature>
<dbReference type="GO" id="GO:0046872">
    <property type="term" value="F:metal ion binding"/>
    <property type="evidence" value="ECO:0007669"/>
    <property type="project" value="UniProtKB-KW"/>
</dbReference>
<dbReference type="PANTHER" id="PTHR43763:SF6">
    <property type="entry name" value="XAA-PRO AMINOPEPTIDASE 1"/>
    <property type="match status" value="1"/>
</dbReference>
<feature type="compositionally biased region" description="Low complexity" evidence="7">
    <location>
        <begin position="9"/>
        <end position="18"/>
    </location>
</feature>
<dbReference type="Pfam" id="PF16188">
    <property type="entry name" value="Peptidase_M24_C"/>
    <property type="match status" value="1"/>
</dbReference>
<dbReference type="FunFam" id="3.90.230.10:FF:000007">
    <property type="entry name" value="Xaa-Pro aminopeptidase P"/>
    <property type="match status" value="1"/>
</dbReference>
<keyword evidence="5" id="KW-0464">Manganese</keyword>
<comment type="cofactor">
    <cofactor evidence="1">
        <name>Mn(2+)</name>
        <dbReference type="ChEBI" id="CHEBI:29035"/>
    </cofactor>
</comment>
<evidence type="ECO:0000256" key="5">
    <source>
        <dbReference type="ARBA" id="ARBA00023211"/>
    </source>
</evidence>
<gene>
    <name evidence="11" type="ORF">DASC09_056430</name>
</gene>
<evidence type="ECO:0000256" key="7">
    <source>
        <dbReference type="SAM" id="MobiDB-lite"/>
    </source>
</evidence>
<comment type="caution">
    <text evidence="11">The sequence shown here is derived from an EMBL/GenBank/DDBJ whole genome shotgun (WGS) entry which is preliminary data.</text>
</comment>
<reference evidence="11 12" key="1">
    <citation type="journal article" date="2023" name="Elife">
        <title>Identification of key yeast species and microbe-microbe interactions impacting larval growth of Drosophila in the wild.</title>
        <authorList>
            <person name="Mure A."/>
            <person name="Sugiura Y."/>
            <person name="Maeda R."/>
            <person name="Honda K."/>
            <person name="Sakurai N."/>
            <person name="Takahashi Y."/>
            <person name="Watada M."/>
            <person name="Katoh T."/>
            <person name="Gotoh A."/>
            <person name="Gotoh Y."/>
            <person name="Taniguchi I."/>
            <person name="Nakamura K."/>
            <person name="Hayashi T."/>
            <person name="Katayama T."/>
            <person name="Uemura T."/>
            <person name="Hattori Y."/>
        </authorList>
    </citation>
    <scope>NUCLEOTIDE SEQUENCE [LARGE SCALE GENOMIC DNA]</scope>
    <source>
        <strain evidence="11 12">SC-9</strain>
    </source>
</reference>
<evidence type="ECO:0000259" key="8">
    <source>
        <dbReference type="Pfam" id="PF00557"/>
    </source>
</evidence>
<dbReference type="EMBL" id="BTFZ01000019">
    <property type="protein sequence ID" value="GMM38304.1"/>
    <property type="molecule type" value="Genomic_DNA"/>
</dbReference>
<sequence length="744" mass="84715">MSPDRNSKLSKATSGSSSFDSEKAQKHSSKSPMLACLPKSVLNKFSKKSITNLKSGFASYKDDIEDINVTEKSDTFSGSDSESLIGSQPPLEYEFNNVINFTSEEIVPTRYNNFNHDRINDEEIYAKHKINTKAADVLNPSQVNTTQRLERLRQLMKVNSVDVYIVPSEDAHQSEDTAPCDNRREYISGFSGSAGIAVISLTKAVLSTDSRYFLEAEKTLDNNWQLLKQNVEGYPTWQEWTISQLKFSKYKTLSVDPRLISLGLGNFFEKKCEEVGAIFKPSYNNFIDEVWDDQPRISEAPVYELPYKYTGKTTSEKIKLIRSCLVNDNATGIIITKLDDIAWTLNLRGSDFDNSPLFFSYLIITQDEVRFYIDPVKLPKNVESYLFVELQNLKIKEYFSFWIDLEALSINFENYYYLLPKEVSYGLVKKLSIINYKLSGLIEDLKSVKTPAELYGMKLSHVKDGIALARYFAWLEEKLIKEGRTLNEYQGAVKCDYYRSLMANYKGVSFTTISASGANAASNHYEPSLEINSIIDPKKVYLCDSGAQYLDGTTDITRTFHFSRPTKEEKTAYTAVLKGHIDLAMAQFPETTTGVILDGIARAPLWAEGLDYRHGTGHGIGSFLCVHEGPIYFGRNCTFKAGQIISDEPGYYKDYHFGIRIESDLEVMAHKTKNDLNGKPFLKFGYLTLAPFDRNLINKKKLTKFELAWINAYHAQVRKMLTPYLMKFNDNRAVKWLQKKTEPL</sequence>
<dbReference type="InterPro" id="IPR000994">
    <property type="entry name" value="Pept_M24"/>
</dbReference>
<feature type="domain" description="Peptidase M24 C-terminal" evidence="10">
    <location>
        <begin position="680"/>
        <end position="744"/>
    </location>
</feature>
<dbReference type="GO" id="GO:0070006">
    <property type="term" value="F:metalloaminopeptidase activity"/>
    <property type="evidence" value="ECO:0007669"/>
    <property type="project" value="InterPro"/>
</dbReference>
<keyword evidence="4" id="KW-0378">Hydrolase</keyword>
<evidence type="ECO:0000256" key="4">
    <source>
        <dbReference type="ARBA" id="ARBA00022801"/>
    </source>
</evidence>
<dbReference type="GO" id="GO:0005737">
    <property type="term" value="C:cytoplasm"/>
    <property type="evidence" value="ECO:0007669"/>
    <property type="project" value="UniProtKB-ARBA"/>
</dbReference>